<dbReference type="RefSeq" id="WP_286055868.1">
    <property type="nucleotide sequence ID" value="NZ_JASVWF010000007.1"/>
</dbReference>
<dbReference type="InterPro" id="IPR029058">
    <property type="entry name" value="AB_hydrolase_fold"/>
</dbReference>
<dbReference type="Pfam" id="PF12697">
    <property type="entry name" value="Abhydrolase_6"/>
    <property type="match status" value="1"/>
</dbReference>
<dbReference type="Proteomes" id="UP001231924">
    <property type="component" value="Unassembled WGS sequence"/>
</dbReference>
<organism evidence="2 3">
    <name type="scientific">Actinomycetospora termitidis</name>
    <dbReference type="NCBI Taxonomy" id="3053470"/>
    <lineage>
        <taxon>Bacteria</taxon>
        <taxon>Bacillati</taxon>
        <taxon>Actinomycetota</taxon>
        <taxon>Actinomycetes</taxon>
        <taxon>Pseudonocardiales</taxon>
        <taxon>Pseudonocardiaceae</taxon>
        <taxon>Actinomycetospora</taxon>
    </lineage>
</organism>
<dbReference type="EMBL" id="JASVWF010000007">
    <property type="protein sequence ID" value="MDL5159287.1"/>
    <property type="molecule type" value="Genomic_DNA"/>
</dbReference>
<reference evidence="2 3" key="1">
    <citation type="submission" date="2023-06" db="EMBL/GenBank/DDBJ databases">
        <title>Actinomycetospora Odt1-22.</title>
        <authorList>
            <person name="Supong K."/>
        </authorList>
    </citation>
    <scope>NUCLEOTIDE SEQUENCE [LARGE SCALE GENOMIC DNA]</scope>
    <source>
        <strain evidence="2 3">Odt1-22</strain>
    </source>
</reference>
<evidence type="ECO:0000313" key="2">
    <source>
        <dbReference type="EMBL" id="MDL5159287.1"/>
    </source>
</evidence>
<name>A0ABT7MHD5_9PSEU</name>
<dbReference type="InterPro" id="IPR000073">
    <property type="entry name" value="AB_hydrolase_1"/>
</dbReference>
<evidence type="ECO:0000313" key="3">
    <source>
        <dbReference type="Proteomes" id="UP001231924"/>
    </source>
</evidence>
<keyword evidence="3" id="KW-1185">Reference proteome</keyword>
<comment type="caution">
    <text evidence="2">The sequence shown here is derived from an EMBL/GenBank/DDBJ whole genome shotgun (WGS) entry which is preliminary data.</text>
</comment>
<dbReference type="InterPro" id="IPR050228">
    <property type="entry name" value="Carboxylesterase_BioH"/>
</dbReference>
<dbReference type="PANTHER" id="PTHR43194">
    <property type="entry name" value="HYDROLASE ALPHA/BETA FOLD FAMILY"/>
    <property type="match status" value="1"/>
</dbReference>
<dbReference type="Gene3D" id="3.40.50.1820">
    <property type="entry name" value="alpha/beta hydrolase"/>
    <property type="match status" value="1"/>
</dbReference>
<keyword evidence="2" id="KW-0378">Hydrolase</keyword>
<sequence length="285" mass="31136">MTDAPDTIVLVHGFWVTPRSWEHWIARYESKGYRVIAPGYPGFEVEVESLNADPSPVEAITASSIVEHLDQVVRALPTPPIIIGHSAGGAFTQILLDHGLGAVGVAMNSAPTEGVPVVPLSQVKATFPVLKNPANRHRAIRYDFEHWNYAFTNTFPEAEARALYERYAVPVSGNIIFESALANLTPGHQGTWVDYHNENRAPLLFVAGSRDNIMPPKVQWSNAAHYKAESTITDVVEFGGMPHLLPAAPGWEEIADYVLAWAVRHATTPPPVVPEPLAPSEAMTV</sequence>
<evidence type="ECO:0000259" key="1">
    <source>
        <dbReference type="Pfam" id="PF12697"/>
    </source>
</evidence>
<dbReference type="PRINTS" id="PR00111">
    <property type="entry name" value="ABHYDROLASE"/>
</dbReference>
<proteinExistence type="predicted"/>
<protein>
    <submittedName>
        <fullName evidence="2">Alpha/beta hydrolase</fullName>
    </submittedName>
</protein>
<dbReference type="SUPFAM" id="SSF53474">
    <property type="entry name" value="alpha/beta-Hydrolases"/>
    <property type="match status" value="1"/>
</dbReference>
<dbReference type="GO" id="GO:0016787">
    <property type="term" value="F:hydrolase activity"/>
    <property type="evidence" value="ECO:0007669"/>
    <property type="project" value="UniProtKB-KW"/>
</dbReference>
<accession>A0ABT7MHD5</accession>
<gene>
    <name evidence="2" type="ORF">QRT03_25195</name>
</gene>
<dbReference type="PANTHER" id="PTHR43194:SF2">
    <property type="entry name" value="PEROXISOMAL MEMBRANE PROTEIN LPX1"/>
    <property type="match status" value="1"/>
</dbReference>
<feature type="domain" description="AB hydrolase-1" evidence="1">
    <location>
        <begin position="8"/>
        <end position="244"/>
    </location>
</feature>